<dbReference type="SMART" id="SM00487">
    <property type="entry name" value="DEXDc"/>
    <property type="match status" value="1"/>
</dbReference>
<organism evidence="3 4">
    <name type="scientific">Campylobacter jejuni</name>
    <dbReference type="NCBI Taxonomy" id="197"/>
    <lineage>
        <taxon>Bacteria</taxon>
        <taxon>Pseudomonadati</taxon>
        <taxon>Campylobacterota</taxon>
        <taxon>Epsilonproteobacteria</taxon>
        <taxon>Campylobacterales</taxon>
        <taxon>Campylobacteraceae</taxon>
        <taxon>Campylobacter</taxon>
    </lineage>
</organism>
<reference evidence="3" key="2">
    <citation type="journal article" date="2019" name="Appl. Environ. Microbiol.">
        <title>Population genetics and characterization of Campylobacter jejuni isolates in western jackdaws and game birds in Finland.</title>
        <authorList>
            <person name="Kovanen S."/>
            <person name="Rossi M."/>
            <person name="Pohja-Mykra M."/>
            <person name="Nieminen T."/>
            <person name="Raunio-Saarnisto M."/>
            <person name="Sauvala M."/>
            <person name="Fredriksson-Ahomaa M."/>
            <person name="Hanninen M.L."/>
            <person name="Kivisto R."/>
        </authorList>
    </citation>
    <scope>NUCLEOTIDE SEQUENCE</scope>
    <source>
        <strain evidence="3">SO-26</strain>
    </source>
</reference>
<dbReference type="EMBL" id="PQZD01000003">
    <property type="protein sequence ID" value="RTI48579.1"/>
    <property type="molecule type" value="Genomic_DNA"/>
</dbReference>
<dbReference type="SUPFAM" id="SSF52540">
    <property type="entry name" value="P-loop containing nucleoside triphosphate hydrolases"/>
    <property type="match status" value="2"/>
</dbReference>
<keyword evidence="1" id="KW-0472">Membrane</keyword>
<feature type="transmembrane region" description="Helical" evidence="1">
    <location>
        <begin position="72"/>
        <end position="90"/>
    </location>
</feature>
<evidence type="ECO:0000313" key="4">
    <source>
        <dbReference type="Proteomes" id="UP000287197"/>
    </source>
</evidence>
<protein>
    <recommendedName>
        <fullName evidence="2">Helicase ATP-binding domain-containing protein</fullName>
    </recommendedName>
</protein>
<dbReference type="GO" id="GO:0003677">
    <property type="term" value="F:DNA binding"/>
    <property type="evidence" value="ECO:0007669"/>
    <property type="project" value="InterPro"/>
</dbReference>
<sequence>MSAQGLTVYIQPYPEHKHKVFVTTNIGFIGLAGMLNHFIVKKQELNRMTGMSYVKEYRIYTKHKNGVLLGKGYLDLFITLASLAGISIQFTNSEHFTRPILSINDKWREILSNPDRIVEGKTQLENLTTALDYSGLGFLKFVTGYGKTELQIALLSSYLQSHDGNVMIMVPTSVIADNFVERLNRWGEEQVGVNGEKVGKYKNDFNPAHRVNIVNPTGFLRRKNVGEGLEWMKSVGLILADEAHHLSADSWMKVVDHCNNVDYLYGFSGTPATERHLAPTLDSIILDGSSPKDWTPNLAQAMSITGLVKTNVSGEHLDSKKVKIEILTGKYSNIPDSDKGHYTLALDHALMSPVLARHISLYLRENLDRTFFFIIHKKEAGRTLRRLLLECGGFQEDEICVLEAKYYEPDTLKTTEDLKRHLDTGRVRLLISTSVGMEGFDSSAISGCFLTAGKNVRYALQVLGRSRAEDSLAVFVKDQGNPIVIRQAKEKISIVKSEFGTNVVSEKTYKCPPEFTRVETQDDETEPDLPW</sequence>
<evidence type="ECO:0000313" key="3">
    <source>
        <dbReference type="EMBL" id="RTI48579.1"/>
    </source>
</evidence>
<evidence type="ECO:0000259" key="2">
    <source>
        <dbReference type="PROSITE" id="PS51192"/>
    </source>
</evidence>
<dbReference type="InterPro" id="IPR027417">
    <property type="entry name" value="P-loop_NTPase"/>
</dbReference>
<feature type="domain" description="Helicase ATP-binding" evidence="2">
    <location>
        <begin position="128"/>
        <end position="289"/>
    </location>
</feature>
<dbReference type="Gene3D" id="3.40.50.300">
    <property type="entry name" value="P-loop containing nucleotide triphosphate hydrolases"/>
    <property type="match status" value="1"/>
</dbReference>
<keyword evidence="1" id="KW-1133">Transmembrane helix</keyword>
<dbReference type="Proteomes" id="UP000287197">
    <property type="component" value="Unassembled WGS sequence"/>
</dbReference>
<proteinExistence type="predicted"/>
<name>A0AAX1Z4W3_CAMJU</name>
<dbReference type="GO" id="GO:0016787">
    <property type="term" value="F:hydrolase activity"/>
    <property type="evidence" value="ECO:0007669"/>
    <property type="project" value="InterPro"/>
</dbReference>
<dbReference type="Pfam" id="PF04851">
    <property type="entry name" value="ResIII"/>
    <property type="match status" value="1"/>
</dbReference>
<keyword evidence="1" id="KW-0812">Transmembrane</keyword>
<reference evidence="3" key="1">
    <citation type="submission" date="2018-01" db="EMBL/GenBank/DDBJ databases">
        <authorList>
            <person name="Kovanen S."/>
            <person name="Nieminen T."/>
            <person name="Pohja-Mykra M."/>
            <person name="Raunio-Saarnisto M."/>
            <person name="Sauvala M."/>
            <person name="Fredriksson-Ahomaa M."/>
            <person name="Hanninen M.-L."/>
            <person name="Kivisto R."/>
        </authorList>
    </citation>
    <scope>NUCLEOTIDE SEQUENCE</scope>
    <source>
        <strain evidence="3">SO-26</strain>
    </source>
</reference>
<feature type="transmembrane region" description="Helical" evidence="1">
    <location>
        <begin position="20"/>
        <end position="40"/>
    </location>
</feature>
<dbReference type="AlphaFoldDB" id="A0AAX1Z4W3"/>
<gene>
    <name evidence="3" type="ORF">C3I27_03940</name>
</gene>
<dbReference type="RefSeq" id="WP_126262881.1">
    <property type="nucleotide sequence ID" value="NZ_PQZD01000003.1"/>
</dbReference>
<dbReference type="PROSITE" id="PS51192">
    <property type="entry name" value="HELICASE_ATP_BIND_1"/>
    <property type="match status" value="1"/>
</dbReference>
<comment type="caution">
    <text evidence="3">The sequence shown here is derived from an EMBL/GenBank/DDBJ whole genome shotgun (WGS) entry which is preliminary data.</text>
</comment>
<evidence type="ECO:0000256" key="1">
    <source>
        <dbReference type="SAM" id="Phobius"/>
    </source>
</evidence>
<dbReference type="GO" id="GO:0005524">
    <property type="term" value="F:ATP binding"/>
    <property type="evidence" value="ECO:0007669"/>
    <property type="project" value="InterPro"/>
</dbReference>
<dbReference type="InterPro" id="IPR014001">
    <property type="entry name" value="Helicase_ATP-bd"/>
</dbReference>
<accession>A0AAX1Z4W3</accession>
<dbReference type="InterPro" id="IPR006935">
    <property type="entry name" value="Helicase/UvrB_N"/>
</dbReference>